<evidence type="ECO:0000256" key="2">
    <source>
        <dbReference type="ARBA" id="ARBA00022722"/>
    </source>
</evidence>
<keyword evidence="2" id="KW-0540">Nuclease</keyword>
<evidence type="ECO:0000256" key="3">
    <source>
        <dbReference type="ARBA" id="ARBA00022723"/>
    </source>
</evidence>
<proteinExistence type="inferred from homology"/>
<dbReference type="Gene3D" id="3.20.20.140">
    <property type="entry name" value="Metal-dependent hydrolases"/>
    <property type="match status" value="1"/>
</dbReference>
<dbReference type="AlphaFoldDB" id="A0A146KEI6"/>
<protein>
    <submittedName>
        <fullName evidence="5">Deoxyribonuclease, TatD family</fullName>
    </submittedName>
</protein>
<dbReference type="SUPFAM" id="SSF51556">
    <property type="entry name" value="Metallo-dependent hydrolases"/>
    <property type="match status" value="1"/>
</dbReference>
<dbReference type="EMBL" id="GDID01001463">
    <property type="protein sequence ID" value="JAP95143.1"/>
    <property type="molecule type" value="Transcribed_RNA"/>
</dbReference>
<gene>
    <name evidence="5" type="ORF">TPC1_11958</name>
</gene>
<accession>A0A146KEI6</accession>
<sequence>EAEHKFNYKFKGVVHSFTGNLQELQLCYYHGFSISLNGCGMKTEEQVKLIKEIDLKLMMVETDCPYCLIGPGYAGFKHIQKDYFKNAVPSDKFVKDCIVKRRNEPGSLSMVCDVIAKMKGMKSEDIMRICKENAEAMIKRE</sequence>
<evidence type="ECO:0000313" key="5">
    <source>
        <dbReference type="EMBL" id="JAP95143.1"/>
    </source>
</evidence>
<evidence type="ECO:0000256" key="4">
    <source>
        <dbReference type="ARBA" id="ARBA00022801"/>
    </source>
</evidence>
<dbReference type="Pfam" id="PF01026">
    <property type="entry name" value="TatD_DNase"/>
    <property type="match status" value="1"/>
</dbReference>
<keyword evidence="4" id="KW-0378">Hydrolase</keyword>
<dbReference type="PANTHER" id="PTHR10060:SF15">
    <property type="entry name" value="DEOXYRIBONUCLEASE TATDN1"/>
    <property type="match status" value="1"/>
</dbReference>
<organism evidence="5">
    <name type="scientific">Trepomonas sp. PC1</name>
    <dbReference type="NCBI Taxonomy" id="1076344"/>
    <lineage>
        <taxon>Eukaryota</taxon>
        <taxon>Metamonada</taxon>
        <taxon>Diplomonadida</taxon>
        <taxon>Hexamitidae</taxon>
        <taxon>Hexamitinae</taxon>
        <taxon>Trepomonas</taxon>
    </lineage>
</organism>
<dbReference type="PANTHER" id="PTHR10060">
    <property type="entry name" value="TATD FAMILY DEOXYRIBONUCLEASE"/>
    <property type="match status" value="1"/>
</dbReference>
<dbReference type="GO" id="GO:0046872">
    <property type="term" value="F:metal ion binding"/>
    <property type="evidence" value="ECO:0007669"/>
    <property type="project" value="UniProtKB-KW"/>
</dbReference>
<keyword evidence="3" id="KW-0479">Metal-binding</keyword>
<evidence type="ECO:0000256" key="1">
    <source>
        <dbReference type="ARBA" id="ARBA00009275"/>
    </source>
</evidence>
<dbReference type="GO" id="GO:0008296">
    <property type="term" value="F:3'-5'-DNA exonuclease activity"/>
    <property type="evidence" value="ECO:0007669"/>
    <property type="project" value="TreeGrafter"/>
</dbReference>
<reference evidence="5" key="1">
    <citation type="submission" date="2015-07" db="EMBL/GenBank/DDBJ databases">
        <title>Adaptation to a free-living lifestyle via gene acquisitions in the diplomonad Trepomonas sp. PC1.</title>
        <authorList>
            <person name="Xu F."/>
            <person name="Jerlstrom-Hultqvist J."/>
            <person name="Kolisko M."/>
            <person name="Simpson A.G.B."/>
            <person name="Roger A.J."/>
            <person name="Svard S.G."/>
            <person name="Andersson J.O."/>
        </authorList>
    </citation>
    <scope>NUCLEOTIDE SEQUENCE</scope>
    <source>
        <strain evidence="5">PC1</strain>
    </source>
</reference>
<dbReference type="GO" id="GO:0005829">
    <property type="term" value="C:cytosol"/>
    <property type="evidence" value="ECO:0007669"/>
    <property type="project" value="TreeGrafter"/>
</dbReference>
<name>A0A146KEI6_9EUKA</name>
<comment type="similarity">
    <text evidence="1">Belongs to the metallo-dependent hydrolases superfamily. TatD-type hydrolase family.</text>
</comment>
<dbReference type="InterPro" id="IPR050891">
    <property type="entry name" value="TatD-type_Hydrolase"/>
</dbReference>
<dbReference type="InterPro" id="IPR001130">
    <property type="entry name" value="TatD-like"/>
</dbReference>
<feature type="non-terminal residue" evidence="5">
    <location>
        <position position="1"/>
    </location>
</feature>
<dbReference type="InterPro" id="IPR032466">
    <property type="entry name" value="Metal_Hydrolase"/>
</dbReference>